<evidence type="ECO:0000259" key="7">
    <source>
        <dbReference type="Pfam" id="PF00135"/>
    </source>
</evidence>
<evidence type="ECO:0000256" key="3">
    <source>
        <dbReference type="ARBA" id="ARBA00022801"/>
    </source>
</evidence>
<proteinExistence type="inferred from homology"/>
<accession>A0A6P7GW03</accession>
<dbReference type="InterPro" id="IPR019826">
    <property type="entry name" value="Carboxylesterase_B_AS"/>
</dbReference>
<keyword evidence="2" id="KW-0719">Serine esterase</keyword>
<evidence type="ECO:0000313" key="8">
    <source>
        <dbReference type="RefSeq" id="XP_028153931.1"/>
    </source>
</evidence>
<evidence type="ECO:0000256" key="4">
    <source>
        <dbReference type="ARBA" id="ARBA00023157"/>
    </source>
</evidence>
<dbReference type="Gene3D" id="3.40.50.1820">
    <property type="entry name" value="alpha/beta hydrolase"/>
    <property type="match status" value="1"/>
</dbReference>
<name>A0A6P7GW03_DIAVI</name>
<dbReference type="InterPro" id="IPR019819">
    <property type="entry name" value="Carboxylesterase_B_CS"/>
</dbReference>
<organism evidence="8">
    <name type="scientific">Diabrotica virgifera virgifera</name>
    <name type="common">western corn rootworm</name>
    <dbReference type="NCBI Taxonomy" id="50390"/>
    <lineage>
        <taxon>Eukaryota</taxon>
        <taxon>Metazoa</taxon>
        <taxon>Ecdysozoa</taxon>
        <taxon>Arthropoda</taxon>
        <taxon>Hexapoda</taxon>
        <taxon>Insecta</taxon>
        <taxon>Pterygota</taxon>
        <taxon>Neoptera</taxon>
        <taxon>Endopterygota</taxon>
        <taxon>Coleoptera</taxon>
        <taxon>Polyphaga</taxon>
        <taxon>Cucujiformia</taxon>
        <taxon>Chrysomeloidea</taxon>
        <taxon>Chrysomelidae</taxon>
        <taxon>Galerucinae</taxon>
        <taxon>Diabroticina</taxon>
        <taxon>Diabroticites</taxon>
        <taxon>Diabrotica</taxon>
    </lineage>
</organism>
<dbReference type="GO" id="GO:0052689">
    <property type="term" value="F:carboxylic ester hydrolase activity"/>
    <property type="evidence" value="ECO:0007669"/>
    <property type="project" value="UniProtKB-KW"/>
</dbReference>
<dbReference type="EC" id="3.1.1.-" evidence="6"/>
<dbReference type="FunCoup" id="A0A6P7GW03">
    <property type="interactions" value="85"/>
</dbReference>
<reference evidence="8" key="1">
    <citation type="submission" date="2025-08" db="UniProtKB">
        <authorList>
            <consortium name="RefSeq"/>
        </authorList>
    </citation>
    <scope>IDENTIFICATION</scope>
    <source>
        <tissue evidence="8">Whole insect</tissue>
    </source>
</reference>
<dbReference type="InterPro" id="IPR029058">
    <property type="entry name" value="AB_hydrolase_fold"/>
</dbReference>
<dbReference type="OrthoDB" id="6846267at2759"/>
<evidence type="ECO:0000256" key="5">
    <source>
        <dbReference type="ARBA" id="ARBA00023180"/>
    </source>
</evidence>
<dbReference type="InterPro" id="IPR002018">
    <property type="entry name" value="CarbesteraseB"/>
</dbReference>
<evidence type="ECO:0000256" key="6">
    <source>
        <dbReference type="RuleBase" id="RU361235"/>
    </source>
</evidence>
<dbReference type="PROSITE" id="PS00122">
    <property type="entry name" value="CARBOXYLESTERASE_B_1"/>
    <property type="match status" value="1"/>
</dbReference>
<protein>
    <recommendedName>
        <fullName evidence="6">Carboxylic ester hydrolase</fullName>
        <ecNumber evidence="6">3.1.1.-</ecNumber>
    </recommendedName>
</protein>
<sequence length="585" mass="66433">MFLNVRGILTKFSINQNNWMKDFYSHFCMQFYFRNVNMVLKNGLVVFLLSAAFKVNAADNGPEVQTPLGRVRGVYKKSFEGYPYSSFEGIPYAKPPINELRFEEPVPVEPWNEVIDATKSSACPQRDLKGLGPVIGEEDCLYLNIYVPGEVNTKNSYDIHFLIHGGALMNGSGQMASDSFMMDNQNVIFVSFNYRLGPLGFLSTEDNEVPGNNGMKDQVMALKWLRDNIHSFGGNPQSITISGFSAGGSCVHLLYLSPWSKDLFIRGISNSGSAISPWFLKEKPLIFAQKLAADVGCPTSPTSALKACLKEKPANLLMEQIENFMEYVHLPISPFGVVIDTWANNPFLPEHPYSLLERGKILDLPWIVSVNRDEGIFPSGYFCTDQEAINRDFLDKAHLLLDYNYTYPEKDRKIFAKKIRDFYFGQNDISEENFDKLTQMFGDRLFKSGIEISAKLQASANKESVYVYFFNYDESINKLADFFCPEMKVSGIAHCQDTVFAYGCFLFHELAENDKHMKKIFNIFMNSFISKGKPFISENLEWLPTKGNNLSFMNITNVDNIKMDTAASLYPTDIWSELNKSEFQN</sequence>
<dbReference type="SUPFAM" id="SSF53474">
    <property type="entry name" value="alpha/beta-Hydrolases"/>
    <property type="match status" value="1"/>
</dbReference>
<dbReference type="PANTHER" id="PTHR43142:SF1">
    <property type="entry name" value="CARBOXYLIC ESTER HYDROLASE"/>
    <property type="match status" value="1"/>
</dbReference>
<evidence type="ECO:0000256" key="2">
    <source>
        <dbReference type="ARBA" id="ARBA00022487"/>
    </source>
</evidence>
<keyword evidence="4" id="KW-1015">Disulfide bond</keyword>
<keyword evidence="5" id="KW-0325">Glycoprotein</keyword>
<comment type="similarity">
    <text evidence="1 6">Belongs to the type-B carboxylesterase/lipase family.</text>
</comment>
<dbReference type="AlphaFoldDB" id="A0A6P7GW03"/>
<evidence type="ECO:0000256" key="1">
    <source>
        <dbReference type="ARBA" id="ARBA00005964"/>
    </source>
</evidence>
<dbReference type="PANTHER" id="PTHR43142">
    <property type="entry name" value="CARBOXYLIC ESTER HYDROLASE"/>
    <property type="match status" value="1"/>
</dbReference>
<dbReference type="InParanoid" id="A0A6P7GW03"/>
<dbReference type="Pfam" id="PF00135">
    <property type="entry name" value="COesterase"/>
    <property type="match status" value="1"/>
</dbReference>
<dbReference type="KEGG" id="dvv:114347394"/>
<dbReference type="PROSITE" id="PS00941">
    <property type="entry name" value="CARBOXYLESTERASE_B_2"/>
    <property type="match status" value="1"/>
</dbReference>
<feature type="domain" description="Carboxylesterase type B" evidence="7">
    <location>
        <begin position="62"/>
        <end position="560"/>
    </location>
</feature>
<dbReference type="RefSeq" id="XP_028153931.1">
    <property type="nucleotide sequence ID" value="XM_028298130.1"/>
</dbReference>
<gene>
    <name evidence="8" type="primary">LOC114347394</name>
</gene>
<keyword evidence="3 6" id="KW-0378">Hydrolase</keyword>